<proteinExistence type="predicted"/>
<reference evidence="1 2" key="1">
    <citation type="submission" date="2019-09" db="EMBL/GenBank/DDBJ databases">
        <authorList>
            <person name="Khan S.A."/>
            <person name="Jeon C.O."/>
            <person name="Chun B.H."/>
            <person name="Jeong S.E."/>
        </authorList>
    </citation>
    <scope>NUCLEOTIDE SEQUENCE [LARGE SCALE GENOMIC DNA]</scope>
    <source>
        <strain evidence="1 2">KCTC 42508</strain>
    </source>
</reference>
<gene>
    <name evidence="1" type="ORF">F0361_17430</name>
</gene>
<dbReference type="RefSeq" id="WP_154920699.1">
    <property type="nucleotide sequence ID" value="NZ_VUOE01000003.1"/>
</dbReference>
<dbReference type="EMBL" id="VUOE01000003">
    <property type="protein sequence ID" value="KAA2215969.1"/>
    <property type="molecule type" value="Genomic_DNA"/>
</dbReference>
<accession>A0A5B2TNY2</accession>
<keyword evidence="1" id="KW-0456">Lyase</keyword>
<protein>
    <submittedName>
        <fullName evidence="1">Cryptochrome/photolyase family protein</fullName>
    </submittedName>
</protein>
<dbReference type="InterPro" id="IPR052551">
    <property type="entry name" value="UV-DNA_repair_photolyase"/>
</dbReference>
<dbReference type="Pfam" id="PF04244">
    <property type="entry name" value="DPRP"/>
    <property type="match status" value="1"/>
</dbReference>
<sequence length="523" mass="61306">MTKDNSSPSGRSGGATLRLILGDQLNQKHRWFDSVNDNVTYLMAEMRQETDYVKHHIQKVTAFFLAMRTFKEELSEKGHQFIYLKIGDTENPQDLAKIVEKYCDATSAERFEYQLPDEYRLDVQLKQIAKSLKIDTHAVDTEHFYTSRYELKDFFSGKKQLLMESFYRMMRKKHGIMVENGQPDGGKWNYDQSNRKKWKGTPEIPHERGFRKDVTDLLKEIEQAGVKTFGEIDPEKFNWPVSRADCLSVLNYFCKELLVHFGDYQDAMHTEEKYLFHSRLSFAMNAKIISPKEVIDKVLEQYHENKENIDISQVEGFVRQIVGWREYMRGIYWKEMPDYAKLNKLENQNPLPEFFWTGNTKMNCLKHAIGQSLTDAYAHHIQRLMVIGNFALLAQLHPDEVDQWYLGVYIDAIEWVEITNTRGMSQFADGGIVATKPYVSTANYINKMSDYCGSCHYKHTQKQGDNACPFNTLYWNFLDAKKEHFKDNQRMNMMMSLLDKKSASEMEYIREKSAEIIKNPDTF</sequence>
<dbReference type="InterPro" id="IPR007357">
    <property type="entry name" value="PhrB-like"/>
</dbReference>
<organism evidence="1 2">
    <name type="scientific">Maribacter flavus</name>
    <dbReference type="NCBI Taxonomy" id="1658664"/>
    <lineage>
        <taxon>Bacteria</taxon>
        <taxon>Pseudomonadati</taxon>
        <taxon>Bacteroidota</taxon>
        <taxon>Flavobacteriia</taxon>
        <taxon>Flavobacteriales</taxon>
        <taxon>Flavobacteriaceae</taxon>
        <taxon>Maribacter</taxon>
    </lineage>
</organism>
<name>A0A5B2TNY2_9FLAO</name>
<dbReference type="Gene3D" id="1.10.579.10">
    <property type="entry name" value="DNA Cyclobutane Dipyrimidine Photolyase, subunit A, domain 3"/>
    <property type="match status" value="1"/>
</dbReference>
<dbReference type="Proteomes" id="UP000323188">
    <property type="component" value="Unassembled WGS sequence"/>
</dbReference>
<evidence type="ECO:0000313" key="2">
    <source>
        <dbReference type="Proteomes" id="UP000323188"/>
    </source>
</evidence>
<dbReference type="SUPFAM" id="SSF48173">
    <property type="entry name" value="Cryptochrome/photolyase FAD-binding domain"/>
    <property type="match status" value="1"/>
</dbReference>
<dbReference type="InterPro" id="IPR014729">
    <property type="entry name" value="Rossmann-like_a/b/a_fold"/>
</dbReference>
<dbReference type="AlphaFoldDB" id="A0A5B2TNY2"/>
<evidence type="ECO:0000313" key="1">
    <source>
        <dbReference type="EMBL" id="KAA2215969.1"/>
    </source>
</evidence>
<dbReference type="PANTHER" id="PTHR38657:SF1">
    <property type="entry name" value="SLR1343 PROTEIN"/>
    <property type="match status" value="1"/>
</dbReference>
<dbReference type="InterPro" id="IPR036134">
    <property type="entry name" value="Crypto/Photolyase_FAD-like_sf"/>
</dbReference>
<dbReference type="GO" id="GO:0016829">
    <property type="term" value="F:lyase activity"/>
    <property type="evidence" value="ECO:0007669"/>
    <property type="project" value="UniProtKB-KW"/>
</dbReference>
<comment type="caution">
    <text evidence="1">The sequence shown here is derived from an EMBL/GenBank/DDBJ whole genome shotgun (WGS) entry which is preliminary data.</text>
</comment>
<dbReference type="Gene3D" id="3.40.50.620">
    <property type="entry name" value="HUPs"/>
    <property type="match status" value="1"/>
</dbReference>
<dbReference type="Gene3D" id="1.10.10.1710">
    <property type="entry name" value="Deoxyribodipyrimidine photolyase-related"/>
    <property type="match status" value="1"/>
</dbReference>
<dbReference type="Gene3D" id="1.25.40.80">
    <property type="match status" value="1"/>
</dbReference>
<dbReference type="PANTHER" id="PTHR38657">
    <property type="entry name" value="SLR1343 PROTEIN"/>
    <property type="match status" value="1"/>
</dbReference>